<dbReference type="Pfam" id="PF02990">
    <property type="entry name" value="EMP70"/>
    <property type="match status" value="1"/>
</dbReference>
<keyword evidence="9 10" id="KW-0472">Membrane</keyword>
<comment type="subcellular location">
    <subcellularLocation>
        <location evidence="1">Endosome membrane</location>
        <topology evidence="1">Multi-pass membrane protein</topology>
    </subcellularLocation>
    <subcellularLocation>
        <location evidence="2">Golgi apparatus membrane</location>
        <topology evidence="2">Multi-pass membrane protein</topology>
    </subcellularLocation>
</comment>
<reference evidence="11 12" key="1">
    <citation type="journal article" date="2019" name="Genome Biol. Evol.">
        <title>Insights into the evolution of the New World diploid cottons (Gossypium, subgenus Houzingenia) based on genome sequencing.</title>
        <authorList>
            <person name="Grover C.E."/>
            <person name="Arick M.A. 2nd"/>
            <person name="Thrash A."/>
            <person name="Conover J.L."/>
            <person name="Sanders W.S."/>
            <person name="Peterson D.G."/>
            <person name="Frelichowski J.E."/>
            <person name="Scheffler J.A."/>
            <person name="Scheffler B.E."/>
            <person name="Wendel J.F."/>
        </authorList>
    </citation>
    <scope>NUCLEOTIDE SEQUENCE [LARGE SCALE GENOMIC DNA]</scope>
    <source>
        <strain evidence="11">27</strain>
        <tissue evidence="11">Leaf</tissue>
    </source>
</reference>
<keyword evidence="7 10" id="KW-1133">Transmembrane helix</keyword>
<evidence type="ECO:0000256" key="8">
    <source>
        <dbReference type="ARBA" id="ARBA00023034"/>
    </source>
</evidence>
<comment type="caution">
    <text evidence="10">Lacks conserved residue(s) required for the propagation of feature annotation.</text>
</comment>
<evidence type="ECO:0000256" key="4">
    <source>
        <dbReference type="ARBA" id="ARBA00022692"/>
    </source>
</evidence>
<name>A0A7J8QWT1_GOSDV</name>
<evidence type="ECO:0000256" key="10">
    <source>
        <dbReference type="RuleBase" id="RU363079"/>
    </source>
</evidence>
<keyword evidence="6" id="KW-0967">Endosome</keyword>
<keyword evidence="4 10" id="KW-0812">Transmembrane</keyword>
<feature type="transmembrane region" description="Helical" evidence="10">
    <location>
        <begin position="179"/>
        <end position="203"/>
    </location>
</feature>
<feature type="non-terminal residue" evidence="11">
    <location>
        <position position="291"/>
    </location>
</feature>
<dbReference type="InterPro" id="IPR004240">
    <property type="entry name" value="EMP70"/>
</dbReference>
<dbReference type="PANTHER" id="PTHR10766">
    <property type="entry name" value="TRANSMEMBRANE 9 SUPERFAMILY PROTEIN"/>
    <property type="match status" value="1"/>
</dbReference>
<organism evidence="11 12">
    <name type="scientific">Gossypium davidsonii</name>
    <name type="common">Davidson's cotton</name>
    <name type="synonym">Gossypium klotzschianum subsp. davidsonii</name>
    <dbReference type="NCBI Taxonomy" id="34287"/>
    <lineage>
        <taxon>Eukaryota</taxon>
        <taxon>Viridiplantae</taxon>
        <taxon>Streptophyta</taxon>
        <taxon>Embryophyta</taxon>
        <taxon>Tracheophyta</taxon>
        <taxon>Spermatophyta</taxon>
        <taxon>Magnoliopsida</taxon>
        <taxon>eudicotyledons</taxon>
        <taxon>Gunneridae</taxon>
        <taxon>Pentapetalae</taxon>
        <taxon>rosids</taxon>
        <taxon>malvids</taxon>
        <taxon>Malvales</taxon>
        <taxon>Malvaceae</taxon>
        <taxon>Malvoideae</taxon>
        <taxon>Gossypium</taxon>
    </lineage>
</organism>
<proteinExistence type="inferred from homology"/>
<dbReference type="AlphaFoldDB" id="A0A7J8QWT1"/>
<dbReference type="PANTHER" id="PTHR10766:SF140">
    <property type="entry name" value="TRANSMEMBRANE 9 SUPERFAMILY MEMBER"/>
    <property type="match status" value="1"/>
</dbReference>
<evidence type="ECO:0000256" key="6">
    <source>
        <dbReference type="ARBA" id="ARBA00022753"/>
    </source>
</evidence>
<evidence type="ECO:0000256" key="3">
    <source>
        <dbReference type="ARBA" id="ARBA00005227"/>
    </source>
</evidence>
<dbReference type="GO" id="GO:0072657">
    <property type="term" value="P:protein localization to membrane"/>
    <property type="evidence" value="ECO:0007669"/>
    <property type="project" value="TreeGrafter"/>
</dbReference>
<sequence length="291" mass="33577">YQPDDPITLWVNKVGPYNNPQETYNYYSLPFCQPGTNPAHKWGGLGEVLGGNELIDSQIENVDRGTICQLELDEAKVRQFKDAIESSYWFEFFMGFVGELHPDRNSENGKHVLYTHKNIVIKYNKDQIIHVNLTQESPKQLEAGRTLDMTYSVKWLPTNVTFARRFDIYLDYPFFEHQIHWFSVFNSFMMVIFLTGLVSMILMRTLRNDYAKYAREDDDLETLERDVSEECGWKLVHGDVFRPPSNLALLSAVVGTGAQLALLVLLVILLAIVGTLYVGYVEKTIMKFKIR</sequence>
<evidence type="ECO:0000313" key="11">
    <source>
        <dbReference type="EMBL" id="MBA0606018.1"/>
    </source>
</evidence>
<dbReference type="GO" id="GO:0000139">
    <property type="term" value="C:Golgi membrane"/>
    <property type="evidence" value="ECO:0007669"/>
    <property type="project" value="UniProtKB-SubCell"/>
</dbReference>
<comment type="caution">
    <text evidence="11">The sequence shown here is derived from an EMBL/GenBank/DDBJ whole genome shotgun (WGS) entry which is preliminary data.</text>
</comment>
<dbReference type="EMBL" id="JABFAC010000002">
    <property type="protein sequence ID" value="MBA0606018.1"/>
    <property type="molecule type" value="Genomic_DNA"/>
</dbReference>
<feature type="transmembrane region" description="Helical" evidence="10">
    <location>
        <begin position="260"/>
        <end position="281"/>
    </location>
</feature>
<evidence type="ECO:0000256" key="7">
    <source>
        <dbReference type="ARBA" id="ARBA00022989"/>
    </source>
</evidence>
<protein>
    <recommendedName>
        <fullName evidence="10">Transmembrane 9 superfamily member</fullName>
    </recommendedName>
</protein>
<accession>A0A7J8QWT1</accession>
<evidence type="ECO:0000256" key="1">
    <source>
        <dbReference type="ARBA" id="ARBA00004337"/>
    </source>
</evidence>
<evidence type="ECO:0000256" key="5">
    <source>
        <dbReference type="ARBA" id="ARBA00022729"/>
    </source>
</evidence>
<evidence type="ECO:0000256" key="9">
    <source>
        <dbReference type="ARBA" id="ARBA00023136"/>
    </source>
</evidence>
<dbReference type="GO" id="GO:0010008">
    <property type="term" value="C:endosome membrane"/>
    <property type="evidence" value="ECO:0007669"/>
    <property type="project" value="UniProtKB-SubCell"/>
</dbReference>
<feature type="non-terminal residue" evidence="11">
    <location>
        <position position="1"/>
    </location>
</feature>
<keyword evidence="12" id="KW-1185">Reference proteome</keyword>
<dbReference type="Proteomes" id="UP000593561">
    <property type="component" value="Unassembled WGS sequence"/>
</dbReference>
<keyword evidence="5" id="KW-0732">Signal</keyword>
<evidence type="ECO:0000313" key="12">
    <source>
        <dbReference type="Proteomes" id="UP000593561"/>
    </source>
</evidence>
<evidence type="ECO:0000256" key="2">
    <source>
        <dbReference type="ARBA" id="ARBA00004653"/>
    </source>
</evidence>
<comment type="similarity">
    <text evidence="3 10">Belongs to the nonaspanin (TM9SF) (TC 9.A.2) family.</text>
</comment>
<keyword evidence="8" id="KW-0333">Golgi apparatus</keyword>
<gene>
    <name evidence="11" type="ORF">Godav_018539</name>
</gene>